<proteinExistence type="predicted"/>
<organism evidence="3 4">
    <name type="scientific">Iningainema tapete BLCC-T55</name>
    <dbReference type="NCBI Taxonomy" id="2748662"/>
    <lineage>
        <taxon>Bacteria</taxon>
        <taxon>Bacillati</taxon>
        <taxon>Cyanobacteriota</taxon>
        <taxon>Cyanophyceae</taxon>
        <taxon>Nostocales</taxon>
        <taxon>Scytonemataceae</taxon>
        <taxon>Iningainema tapete</taxon>
    </lineage>
</organism>
<accession>A0A8J6XSY4</accession>
<feature type="region of interest" description="Disordered" evidence="1">
    <location>
        <begin position="75"/>
        <end position="109"/>
    </location>
</feature>
<evidence type="ECO:0000313" key="4">
    <source>
        <dbReference type="Proteomes" id="UP000629098"/>
    </source>
</evidence>
<sequence>MFLQKSFAFGLLAAGLMIAPGAALADQVAGSSSVTTQTSVNKGYGNTTGQSSTTNTIQQQYKRGGNSALCGGYDSGSQTAASSSVTEQSSYNRGYGNTTGQSSSTNTIQQQVNKKVAGSLCRY</sequence>
<dbReference type="Proteomes" id="UP000629098">
    <property type="component" value="Unassembled WGS sequence"/>
</dbReference>
<feature type="chain" id="PRO_5035252892" evidence="2">
    <location>
        <begin position="26"/>
        <end position="123"/>
    </location>
</feature>
<dbReference type="AlphaFoldDB" id="A0A8J6XSY4"/>
<feature type="compositionally biased region" description="Low complexity" evidence="1">
    <location>
        <begin position="94"/>
        <end position="109"/>
    </location>
</feature>
<keyword evidence="2" id="KW-0732">Signal</keyword>
<gene>
    <name evidence="3" type="ORF">ICL16_13980</name>
</gene>
<comment type="caution">
    <text evidence="3">The sequence shown here is derived from an EMBL/GenBank/DDBJ whole genome shotgun (WGS) entry which is preliminary data.</text>
</comment>
<feature type="signal peptide" evidence="2">
    <location>
        <begin position="1"/>
        <end position="25"/>
    </location>
</feature>
<protein>
    <submittedName>
        <fullName evidence="3">Uncharacterized protein</fullName>
    </submittedName>
</protein>
<evidence type="ECO:0000256" key="1">
    <source>
        <dbReference type="SAM" id="MobiDB-lite"/>
    </source>
</evidence>
<feature type="compositionally biased region" description="Low complexity" evidence="1">
    <location>
        <begin position="45"/>
        <end position="57"/>
    </location>
</feature>
<keyword evidence="4" id="KW-1185">Reference proteome</keyword>
<reference evidence="3" key="1">
    <citation type="submission" date="2020-09" db="EMBL/GenBank/DDBJ databases">
        <title>Iningainema tapete sp. nov. (Scytonemataceae, Cyanobacteria) from greenhouses in central Florida (USA) produces two types of nodularin with biosynthetic potential for microcystin-LR and anabaenopeptins.</title>
        <authorList>
            <person name="Berthold D.E."/>
            <person name="Lefler F.W."/>
            <person name="Huang I.-S."/>
            <person name="Abdulla H."/>
            <person name="Zimba P.V."/>
            <person name="Laughinghouse H.D. IV."/>
        </authorList>
    </citation>
    <scope>NUCLEOTIDE SEQUENCE</scope>
    <source>
        <strain evidence="3">BLCCT55</strain>
    </source>
</reference>
<evidence type="ECO:0000313" key="3">
    <source>
        <dbReference type="EMBL" id="MBD2773143.1"/>
    </source>
</evidence>
<feature type="region of interest" description="Disordered" evidence="1">
    <location>
        <begin position="35"/>
        <end position="57"/>
    </location>
</feature>
<dbReference type="EMBL" id="JACXAE010000049">
    <property type="protein sequence ID" value="MBD2773143.1"/>
    <property type="molecule type" value="Genomic_DNA"/>
</dbReference>
<name>A0A8J6XSY4_9CYAN</name>
<evidence type="ECO:0000256" key="2">
    <source>
        <dbReference type="SAM" id="SignalP"/>
    </source>
</evidence>
<feature type="compositionally biased region" description="Polar residues" evidence="1">
    <location>
        <begin position="75"/>
        <end position="92"/>
    </location>
</feature>
<dbReference type="RefSeq" id="WP_190828569.1">
    <property type="nucleotide sequence ID" value="NZ_CAWPPI010000049.1"/>
</dbReference>